<feature type="binding site" description="axial binding residue" evidence="7">
    <location>
        <position position="445"/>
    </location>
    <ligand>
        <name>heme</name>
        <dbReference type="ChEBI" id="CHEBI:30413"/>
    </ligand>
    <ligandPart>
        <name>Fe</name>
        <dbReference type="ChEBI" id="CHEBI:18248"/>
    </ligandPart>
</feature>
<keyword evidence="10" id="KW-1185">Reference proteome</keyword>
<dbReference type="SUPFAM" id="SSF48264">
    <property type="entry name" value="Cytochrome P450"/>
    <property type="match status" value="1"/>
</dbReference>
<dbReference type="OrthoDB" id="1844152at2759"/>
<dbReference type="GeneID" id="110973341"/>
<comment type="cofactor">
    <cofactor evidence="7">
        <name>heme</name>
        <dbReference type="ChEBI" id="CHEBI:30413"/>
    </cofactor>
</comment>
<dbReference type="GO" id="GO:0006805">
    <property type="term" value="P:xenobiotic metabolic process"/>
    <property type="evidence" value="ECO:0007669"/>
    <property type="project" value="TreeGrafter"/>
</dbReference>
<dbReference type="FunFam" id="1.10.630.10:FF:000004">
    <property type="entry name" value="cytochrome P450 2D15 isoform X1"/>
    <property type="match status" value="1"/>
</dbReference>
<evidence type="ECO:0000256" key="2">
    <source>
        <dbReference type="ARBA" id="ARBA00010617"/>
    </source>
</evidence>
<dbReference type="PRINTS" id="PR00463">
    <property type="entry name" value="EP450I"/>
</dbReference>
<dbReference type="GO" id="GO:0005506">
    <property type="term" value="F:iron ion binding"/>
    <property type="evidence" value="ECO:0007669"/>
    <property type="project" value="InterPro"/>
</dbReference>
<dbReference type="InterPro" id="IPR001128">
    <property type="entry name" value="Cyt_P450"/>
</dbReference>
<proteinExistence type="inferred from homology"/>
<keyword evidence="4 8" id="KW-0560">Oxidoreductase</keyword>
<dbReference type="InterPro" id="IPR036396">
    <property type="entry name" value="Cyt_P450_sf"/>
</dbReference>
<comment type="subcellular location">
    <subcellularLocation>
        <location evidence="1">Membrane</location>
    </subcellularLocation>
</comment>
<keyword evidence="9" id="KW-1133">Transmembrane helix</keyword>
<keyword evidence="9" id="KW-0812">Transmembrane</keyword>
<dbReference type="PROSITE" id="PS00086">
    <property type="entry name" value="CYTOCHROME_P450"/>
    <property type="match status" value="1"/>
</dbReference>
<evidence type="ECO:0000256" key="3">
    <source>
        <dbReference type="ARBA" id="ARBA00022723"/>
    </source>
</evidence>
<dbReference type="GO" id="GO:0008395">
    <property type="term" value="F:steroid hydroxylase activity"/>
    <property type="evidence" value="ECO:0007669"/>
    <property type="project" value="TreeGrafter"/>
</dbReference>
<accession>A0A8B7XI48</accession>
<evidence type="ECO:0000256" key="7">
    <source>
        <dbReference type="PIRSR" id="PIRSR602401-1"/>
    </source>
</evidence>
<evidence type="ECO:0000256" key="5">
    <source>
        <dbReference type="ARBA" id="ARBA00023004"/>
    </source>
</evidence>
<dbReference type="Gene3D" id="1.10.630.10">
    <property type="entry name" value="Cytochrome P450"/>
    <property type="match status" value="1"/>
</dbReference>
<dbReference type="RefSeq" id="XP_022079802.1">
    <property type="nucleotide sequence ID" value="XM_022224110.1"/>
</dbReference>
<evidence type="ECO:0000313" key="10">
    <source>
        <dbReference type="Proteomes" id="UP000694845"/>
    </source>
</evidence>
<evidence type="ECO:0000313" key="12">
    <source>
        <dbReference type="RefSeq" id="XP_022079896.1"/>
    </source>
</evidence>
<dbReference type="InterPro" id="IPR050182">
    <property type="entry name" value="Cytochrome_P450_fam2"/>
</dbReference>
<dbReference type="GO" id="GO:0020037">
    <property type="term" value="F:heme binding"/>
    <property type="evidence" value="ECO:0007669"/>
    <property type="project" value="InterPro"/>
</dbReference>
<dbReference type="GO" id="GO:0016712">
    <property type="term" value="F:oxidoreductase activity, acting on paired donors, with incorporation or reduction of molecular oxygen, reduced flavin or flavoprotein as one donor, and incorporation of one atom of oxygen"/>
    <property type="evidence" value="ECO:0007669"/>
    <property type="project" value="TreeGrafter"/>
</dbReference>
<sequence>MDLFNVWNHINVRTVFLGFMLFVILFWVLRRPRNLPPGPWGWPLLGYLPQLARIKGPIHEALGRLSHRYGSIVSFSVANQLIVLLQDYEVMKEAFAQQELNGRPKLEICQITLPGYGVLSASGEPWVELRRFTVTTLRSLGVGKSSFEEHITTETKYLMEEIRSLKGKGLNPTHVVENAVSNVICSVVFGRRFEYTDTQFKRLLEILKEMFDLLGAGGVIQFVPIFAKMRFLPTVKKLIYTNLSLDEILYQLLYNRNVQQGDVDYNENPRDFAGAFIKTMCDRENQGVQTYMTPSSMHYTFGDLFGAGTETTATTLRWALLFMVGYPEIQSQVQKDIDSVVGRNRLPRLSDKSQLAYVEAVLNEVQRVGDIVPLGVPHKCTEDTTLRGYHIPKGSLIVANISSVHNDPAEWPDPSEFRPERFLDDEGKLVRRDKLIPFGIGRRVCLGEHLARMELYITFSCLMHQFHFRTPEGATPVSFEACYSGLTRSPAPFEICAIPRDD</sequence>
<evidence type="ECO:0000256" key="1">
    <source>
        <dbReference type="ARBA" id="ARBA00004370"/>
    </source>
</evidence>
<dbReference type="PANTHER" id="PTHR24300:SF397">
    <property type="entry name" value="CYTOCHROME P450 2U1"/>
    <property type="match status" value="1"/>
</dbReference>
<dbReference type="GO" id="GO:0005737">
    <property type="term" value="C:cytoplasm"/>
    <property type="evidence" value="ECO:0007669"/>
    <property type="project" value="TreeGrafter"/>
</dbReference>
<evidence type="ECO:0000256" key="8">
    <source>
        <dbReference type="RuleBase" id="RU000461"/>
    </source>
</evidence>
<dbReference type="InterPro" id="IPR017972">
    <property type="entry name" value="Cyt_P450_CS"/>
</dbReference>
<dbReference type="RefSeq" id="XP_022079896.1">
    <property type="nucleotide sequence ID" value="XM_022224204.1"/>
</dbReference>
<evidence type="ECO:0000256" key="6">
    <source>
        <dbReference type="ARBA" id="ARBA00023136"/>
    </source>
</evidence>
<keyword evidence="5 7" id="KW-0408">Iron</keyword>
<feature type="transmembrane region" description="Helical" evidence="9">
    <location>
        <begin position="12"/>
        <end position="29"/>
    </location>
</feature>
<protein>
    <submittedName>
        <fullName evidence="11 12">Cytochrome P450 2J6-like</fullName>
    </submittedName>
</protein>
<dbReference type="OMA" id="RMELYIT"/>
<dbReference type="GO" id="GO:0016020">
    <property type="term" value="C:membrane"/>
    <property type="evidence" value="ECO:0007669"/>
    <property type="project" value="UniProtKB-SubCell"/>
</dbReference>
<evidence type="ECO:0000313" key="11">
    <source>
        <dbReference type="RefSeq" id="XP_022079802.1"/>
    </source>
</evidence>
<keyword evidence="3 7" id="KW-0479">Metal-binding</keyword>
<dbReference type="KEGG" id="aplc:110973341"/>
<evidence type="ECO:0000256" key="4">
    <source>
        <dbReference type="ARBA" id="ARBA00023002"/>
    </source>
</evidence>
<dbReference type="PRINTS" id="PR00385">
    <property type="entry name" value="P450"/>
</dbReference>
<dbReference type="AlphaFoldDB" id="A0A8B7XI48"/>
<dbReference type="Proteomes" id="UP000694845">
    <property type="component" value="Unplaced"/>
</dbReference>
<dbReference type="GO" id="GO:0006082">
    <property type="term" value="P:organic acid metabolic process"/>
    <property type="evidence" value="ECO:0007669"/>
    <property type="project" value="TreeGrafter"/>
</dbReference>
<reference evidence="11 12" key="1">
    <citation type="submission" date="2025-04" db="UniProtKB">
        <authorList>
            <consortium name="RefSeq"/>
        </authorList>
    </citation>
    <scope>IDENTIFICATION</scope>
</reference>
<organism evidence="10 12">
    <name type="scientific">Acanthaster planci</name>
    <name type="common">Crown-of-thorns starfish</name>
    <dbReference type="NCBI Taxonomy" id="133434"/>
    <lineage>
        <taxon>Eukaryota</taxon>
        <taxon>Metazoa</taxon>
        <taxon>Echinodermata</taxon>
        <taxon>Eleutherozoa</taxon>
        <taxon>Asterozoa</taxon>
        <taxon>Asteroidea</taxon>
        <taxon>Valvatacea</taxon>
        <taxon>Valvatida</taxon>
        <taxon>Acanthasteridae</taxon>
        <taxon>Acanthaster</taxon>
    </lineage>
</organism>
<name>A0A8B7XI48_ACAPL</name>
<evidence type="ECO:0000256" key="9">
    <source>
        <dbReference type="SAM" id="Phobius"/>
    </source>
</evidence>
<keyword evidence="7 8" id="KW-0349">Heme</keyword>
<keyword evidence="6 9" id="KW-0472">Membrane</keyword>
<dbReference type="InterPro" id="IPR002401">
    <property type="entry name" value="Cyt_P450_E_grp-I"/>
</dbReference>
<keyword evidence="8" id="KW-0503">Monooxygenase</keyword>
<comment type="similarity">
    <text evidence="2 8">Belongs to the cytochrome P450 family.</text>
</comment>
<dbReference type="PANTHER" id="PTHR24300">
    <property type="entry name" value="CYTOCHROME P450 508A4-RELATED"/>
    <property type="match status" value="1"/>
</dbReference>
<gene>
    <name evidence="11 12" type="primary">LOC110973341</name>
</gene>
<dbReference type="Pfam" id="PF00067">
    <property type="entry name" value="p450"/>
    <property type="match status" value="1"/>
</dbReference>